<dbReference type="EMBL" id="JACHZG010000001">
    <property type="protein sequence ID" value="MBB3327495.1"/>
    <property type="molecule type" value="Genomic_DNA"/>
</dbReference>
<keyword evidence="1" id="KW-1133">Transmembrane helix</keyword>
<organism evidence="2 3">
    <name type="scientific">Microlunatus antarcticus</name>
    <dbReference type="NCBI Taxonomy" id="53388"/>
    <lineage>
        <taxon>Bacteria</taxon>
        <taxon>Bacillati</taxon>
        <taxon>Actinomycetota</taxon>
        <taxon>Actinomycetes</taxon>
        <taxon>Propionibacteriales</taxon>
        <taxon>Propionibacteriaceae</taxon>
        <taxon>Microlunatus</taxon>
    </lineage>
</organism>
<keyword evidence="1" id="KW-0812">Transmembrane</keyword>
<feature type="transmembrane region" description="Helical" evidence="1">
    <location>
        <begin position="55"/>
        <end position="77"/>
    </location>
</feature>
<protein>
    <submittedName>
        <fullName evidence="2">Na+/proline symporter</fullName>
    </submittedName>
</protein>
<keyword evidence="1" id="KW-0472">Membrane</keyword>
<dbReference type="AlphaFoldDB" id="A0A7W5JWA9"/>
<gene>
    <name evidence="2" type="ORF">FHX39_002439</name>
</gene>
<reference evidence="2 3" key="1">
    <citation type="submission" date="2020-08" db="EMBL/GenBank/DDBJ databases">
        <title>Sequencing the genomes of 1000 actinobacteria strains.</title>
        <authorList>
            <person name="Klenk H.-P."/>
        </authorList>
    </citation>
    <scope>NUCLEOTIDE SEQUENCE [LARGE SCALE GENOMIC DNA]</scope>
    <source>
        <strain evidence="2 3">DSM 11053</strain>
    </source>
</reference>
<accession>A0A7W5JWA9</accession>
<sequence length="100" mass="11275">MSNHPSPRTGGTDPRWRLSPTKVAVGLILLVGIVVPLLVPTYAKVEPRLFGFPFFYWYQLLWVFIAAGLCFASYMLLRREKAAFARDRDAATDRSEGGTR</sequence>
<keyword evidence="3" id="KW-1185">Reference proteome</keyword>
<dbReference type="Pfam" id="PF11755">
    <property type="entry name" value="DUF3311"/>
    <property type="match status" value="1"/>
</dbReference>
<feature type="transmembrane region" description="Helical" evidence="1">
    <location>
        <begin position="23"/>
        <end position="43"/>
    </location>
</feature>
<dbReference type="RefSeq" id="WP_183338763.1">
    <property type="nucleotide sequence ID" value="NZ_JACHZG010000001.1"/>
</dbReference>
<evidence type="ECO:0000256" key="1">
    <source>
        <dbReference type="SAM" id="Phobius"/>
    </source>
</evidence>
<name>A0A7W5JWA9_9ACTN</name>
<dbReference type="Proteomes" id="UP000565572">
    <property type="component" value="Unassembled WGS sequence"/>
</dbReference>
<dbReference type="InterPro" id="IPR021741">
    <property type="entry name" value="DUF3311"/>
</dbReference>
<evidence type="ECO:0000313" key="2">
    <source>
        <dbReference type="EMBL" id="MBB3327495.1"/>
    </source>
</evidence>
<comment type="caution">
    <text evidence="2">The sequence shown here is derived from an EMBL/GenBank/DDBJ whole genome shotgun (WGS) entry which is preliminary data.</text>
</comment>
<proteinExistence type="predicted"/>
<evidence type="ECO:0000313" key="3">
    <source>
        <dbReference type="Proteomes" id="UP000565572"/>
    </source>
</evidence>